<dbReference type="AlphaFoldDB" id="A0A3M7SLC8"/>
<dbReference type="EMBL" id="REGN01001187">
    <property type="protein sequence ID" value="RNA36440.1"/>
    <property type="molecule type" value="Genomic_DNA"/>
</dbReference>
<proteinExistence type="predicted"/>
<dbReference type="Proteomes" id="UP000276133">
    <property type="component" value="Unassembled WGS sequence"/>
</dbReference>
<evidence type="ECO:0000313" key="1">
    <source>
        <dbReference type="EMBL" id="RNA36440.1"/>
    </source>
</evidence>
<gene>
    <name evidence="1" type="ORF">BpHYR1_003162</name>
</gene>
<organism evidence="1 2">
    <name type="scientific">Brachionus plicatilis</name>
    <name type="common">Marine rotifer</name>
    <name type="synonym">Brachionus muelleri</name>
    <dbReference type="NCBI Taxonomy" id="10195"/>
    <lineage>
        <taxon>Eukaryota</taxon>
        <taxon>Metazoa</taxon>
        <taxon>Spiralia</taxon>
        <taxon>Gnathifera</taxon>
        <taxon>Rotifera</taxon>
        <taxon>Eurotatoria</taxon>
        <taxon>Monogononta</taxon>
        <taxon>Pseudotrocha</taxon>
        <taxon>Ploima</taxon>
        <taxon>Brachionidae</taxon>
        <taxon>Brachionus</taxon>
    </lineage>
</organism>
<sequence>MEYLQLYSLHYMQRIVIVTISSELSRYFVSDLFFFFPCNFDKYQSENKRAYKIQLHLFLSNEHYLKIQITIDMTYVYMKNKIFQSELSKTHKKYRAFFLYNKRTDIIKNIKLKKSVYLIVGVLTLFSLKKTTTKTFVKRYILNIKK</sequence>
<name>A0A3M7SLC8_BRAPC</name>
<accession>A0A3M7SLC8</accession>
<protein>
    <submittedName>
        <fullName evidence="1">Uncharacterized protein</fullName>
    </submittedName>
</protein>
<reference evidence="1 2" key="1">
    <citation type="journal article" date="2018" name="Sci. Rep.">
        <title>Genomic signatures of local adaptation to the degree of environmental predictability in rotifers.</title>
        <authorList>
            <person name="Franch-Gras L."/>
            <person name="Hahn C."/>
            <person name="Garcia-Roger E.M."/>
            <person name="Carmona M.J."/>
            <person name="Serra M."/>
            <person name="Gomez A."/>
        </authorList>
    </citation>
    <scope>NUCLEOTIDE SEQUENCE [LARGE SCALE GENOMIC DNA]</scope>
    <source>
        <strain evidence="1">HYR1</strain>
    </source>
</reference>
<comment type="caution">
    <text evidence="1">The sequence shown here is derived from an EMBL/GenBank/DDBJ whole genome shotgun (WGS) entry which is preliminary data.</text>
</comment>
<evidence type="ECO:0000313" key="2">
    <source>
        <dbReference type="Proteomes" id="UP000276133"/>
    </source>
</evidence>
<keyword evidence="2" id="KW-1185">Reference proteome</keyword>